<evidence type="ECO:0000256" key="3">
    <source>
        <dbReference type="ARBA" id="ARBA00008891"/>
    </source>
</evidence>
<feature type="signal peptide" evidence="20">
    <location>
        <begin position="1"/>
        <end position="19"/>
    </location>
</feature>
<dbReference type="InterPro" id="IPR011333">
    <property type="entry name" value="SKP1/BTB/POZ_sf"/>
</dbReference>
<dbReference type="PANTHER" id="PTHR31321">
    <property type="entry name" value="ACYL-COA THIOESTER HYDROLASE YBHC-RELATED"/>
    <property type="match status" value="1"/>
</dbReference>
<evidence type="ECO:0000256" key="12">
    <source>
        <dbReference type="ARBA" id="ARBA00022833"/>
    </source>
</evidence>
<feature type="compositionally biased region" description="Polar residues" evidence="18">
    <location>
        <begin position="815"/>
        <end position="828"/>
    </location>
</feature>
<evidence type="ECO:0000259" key="21">
    <source>
        <dbReference type="PROSITE" id="PS50097"/>
    </source>
</evidence>
<dbReference type="Gene3D" id="3.30.40.10">
    <property type="entry name" value="Zinc/RING finger domain, C3HC4 (zinc finger)"/>
    <property type="match status" value="1"/>
</dbReference>
<feature type="chain" id="PRO_5003997104" description="pectinesterase" evidence="20">
    <location>
        <begin position="20"/>
        <end position="1632"/>
    </location>
</feature>
<evidence type="ECO:0000256" key="8">
    <source>
        <dbReference type="ARBA" id="ARBA00022737"/>
    </source>
</evidence>
<feature type="region of interest" description="Disordered" evidence="18">
    <location>
        <begin position="619"/>
        <end position="654"/>
    </location>
</feature>
<keyword evidence="15 19" id="KW-0472">Membrane</keyword>
<evidence type="ECO:0000256" key="17">
    <source>
        <dbReference type="PROSITE-ProRule" id="PRU10040"/>
    </source>
</evidence>
<dbReference type="GO" id="GO:0016740">
    <property type="term" value="F:transferase activity"/>
    <property type="evidence" value="ECO:0007669"/>
    <property type="project" value="UniProtKB-KW"/>
</dbReference>
<keyword evidence="11" id="KW-0378">Hydrolase</keyword>
<dbReference type="Gene3D" id="3.30.710.10">
    <property type="entry name" value="Potassium Channel Kv1.1, Chain A"/>
    <property type="match status" value="1"/>
</dbReference>
<comment type="pathway">
    <text evidence="2">Glycan metabolism; pectin degradation; 2-dehydro-3-deoxy-D-gluconate from pectin: step 1/5.</text>
</comment>
<dbReference type="InterPro" id="IPR000070">
    <property type="entry name" value="Pectinesterase_cat"/>
</dbReference>
<protein>
    <recommendedName>
        <fullName evidence="4">pectinesterase</fullName>
        <ecNumber evidence="4">3.1.1.11</ecNumber>
    </recommendedName>
</protein>
<evidence type="ECO:0000256" key="4">
    <source>
        <dbReference type="ARBA" id="ARBA00013229"/>
    </source>
</evidence>
<feature type="region of interest" description="Disordered" evidence="18">
    <location>
        <begin position="1573"/>
        <end position="1632"/>
    </location>
</feature>
<keyword evidence="10" id="KW-0833">Ubl conjugation pathway</keyword>
<evidence type="ECO:0000259" key="22">
    <source>
        <dbReference type="PROSITE" id="PS51873"/>
    </source>
</evidence>
<evidence type="ECO:0000256" key="18">
    <source>
        <dbReference type="SAM" id="MobiDB-lite"/>
    </source>
</evidence>
<keyword evidence="20" id="KW-0732">Signal</keyword>
<sequence>MRSLSLLTSVLGLAAFAFAASLPPAGAITVGSKGKYKTLAEALKDTSSNTYFVYSGTYTGQTIVTRANIKSTNDAQAYGSNTVTFTDNKPASTTGGDEQSATIRVQATGVSFYNLNIVNSYGKPAVQSQAIALSVEQGKFACYACQLKGYQDTLLSQAGAQFYGKSYIEGAVDFIFGQHASIWITKSTIKSIGNGCITASGRSSADSNYYVIDSSTIEGTGTVYLGRPWSNYARVIFQNNNIGPEVVAAGWQNQEWSTATPNTDHVLFGEYNNKGAGAWRNGRARFATKLSAGVSITTVLGTPYAALSLLVSSSVKTLPGHPDMPVGIEAWLTEVPPITRGWMILSVATSVQCQMITPVQLYFSYGSAFGHISQPWRLLTTFLMRYSRMLEESSFANRPASYFWLLLTSSAFLIALSPLFTLPFLSSPLGFVPIYVWSRRHPTTQISLFGLMTITAPYLPLALIGFSWIINGTWKAAAGDLVGCAVGHIGWFVRDVWTREAMGGETFLSTPPEAIYFMSEEGAEKATLSTNPERMADREKILEDILGVLPDMSPPWLQYQIALHLAIDPNPSHTQMRILDSAFAYGYVKVAEQPVPPGIPPIPRLPIPATAAAAVPLPPVQPPQPRVRPPAQPVQIPPGAHAAQKRKASEPTISPNKKQALDKTVDFTQVTRPFVQGRDFKYQELSLSYLNAELSSLPIVRNSIRRQFHRFQYLVPAYLALRQQLASGALDGSLLKKRRNATGPVGAECEPSPLFLAEKRALDSYIASGCKNIKLLREAAPPQEVDLTRPRTPIASASRSSSRSSSPFPGPSQSTVPNSTQSSRTSLGSPVKRWSPPNHGVNSANQGRESRSPSPLARQHHSRSPTPIEIETQATDASVVVIESQDSDIVVIESQRDELEVPKSPPPARPANLECGCCFTEYEFSDMLQCAEGHLFCPQCTKKNAETAVGDNKPEILLSGCRAPFPDEQIQRVLPPNTIDLLQRIRQKKAVDDARIPGLEHCPFCDYAYIITDGGPTFVCQKPSCMVVSCRRCRRVEHGGMTCEQVIQREKSSQGEHAIAEAMTMALVRDCPECKTPFMKETGDPDAYDLPPDNRKCPLWDIDRAGRAGGSPTRLHAEEVARAEREARARYAVLPRLNAPRSYLHQPPAMPAVDTSDPASSPTRIPPNTGFQDAGDFTLISSPEDVEFKVFRLFLMTASPVFQDILTSGSGPPVMKLSEDAETVAALLQYIYPRENPTIKSYVLFEKVLEAARKYELGFITSDLRASMRSESPALTWLRTEPLRIYALAVRHELKEEIAIAAKLTIGKYDFASAKAASELCALNIPSRDAVMLMRMHMARAGALSDLLVNAESNPRYFAGFPVKCDQCKHEGGSASELQKAWMKEAVALLRKEPLDKAHRLFEQEFFLGLKLRCRCARCRDADLYDRAHKVWAEECREKLVDGKLKHYDMHTMGTSDSVWRCLLRISAGAVSAGKSVTDAPDPCASDCLGSSKSEAFFVWWPNLSLRVRDGKQNSRKLKQPDTGYGATESGDMSASDKDLNNISPSHTGSNVAGNIPVIIPSMVDFKHNTLSAPSRYQPCTSKQPSVSKPESESEPETDFVSEIYSQFAPCPHSKAKANDSPPDKPTYYHQA</sequence>
<feature type="compositionally biased region" description="Low complexity" evidence="18">
    <location>
        <begin position="790"/>
        <end position="814"/>
    </location>
</feature>
<comment type="caution">
    <text evidence="23">The sequence shown here is derived from an EMBL/GenBank/DDBJ whole genome shotgun (WGS) entry which is preliminary data.</text>
</comment>
<dbReference type="PROSITE" id="PS50097">
    <property type="entry name" value="BTB"/>
    <property type="match status" value="1"/>
</dbReference>
<dbReference type="SMART" id="SM00225">
    <property type="entry name" value="BTB"/>
    <property type="match status" value="1"/>
</dbReference>
<dbReference type="InterPro" id="IPR007599">
    <property type="entry name" value="DER1"/>
</dbReference>
<dbReference type="InterPro" id="IPR011050">
    <property type="entry name" value="Pectin_lyase_fold/virulence"/>
</dbReference>
<dbReference type="SUPFAM" id="SSF51126">
    <property type="entry name" value="Pectin lyase-like"/>
    <property type="match status" value="1"/>
</dbReference>
<evidence type="ECO:0000256" key="6">
    <source>
        <dbReference type="ARBA" id="ARBA00022692"/>
    </source>
</evidence>
<feature type="compositionally biased region" description="Pro residues" evidence="18">
    <location>
        <begin position="619"/>
        <end position="636"/>
    </location>
</feature>
<keyword evidence="9" id="KW-0863">Zinc-finger</keyword>
<feature type="domain" description="RING-type" evidence="22">
    <location>
        <begin position="911"/>
        <end position="1127"/>
    </location>
</feature>
<dbReference type="InterPro" id="IPR047544">
    <property type="entry name" value="RING-HC_RBR_RNF216"/>
</dbReference>
<comment type="catalytic activity">
    <reaction evidence="16">
        <text>[(1-&gt;4)-alpha-D-galacturonosyl methyl ester](n) + n H2O = [(1-&gt;4)-alpha-D-galacturonosyl](n) + n methanol + n H(+)</text>
        <dbReference type="Rhea" id="RHEA:22380"/>
        <dbReference type="Rhea" id="RHEA-COMP:14570"/>
        <dbReference type="Rhea" id="RHEA-COMP:14573"/>
        <dbReference type="ChEBI" id="CHEBI:15377"/>
        <dbReference type="ChEBI" id="CHEBI:15378"/>
        <dbReference type="ChEBI" id="CHEBI:17790"/>
        <dbReference type="ChEBI" id="CHEBI:140522"/>
        <dbReference type="ChEBI" id="CHEBI:140523"/>
        <dbReference type="EC" id="3.1.1.11"/>
    </reaction>
</comment>
<dbReference type="Pfam" id="PF04511">
    <property type="entry name" value="DER1"/>
    <property type="match status" value="1"/>
</dbReference>
<dbReference type="EC" id="3.1.1.11" evidence="4"/>
<dbReference type="Pfam" id="PF00651">
    <property type="entry name" value="BTB"/>
    <property type="match status" value="1"/>
</dbReference>
<dbReference type="GO" id="GO:0016020">
    <property type="term" value="C:membrane"/>
    <property type="evidence" value="ECO:0007669"/>
    <property type="project" value="UniProtKB-SubCell"/>
</dbReference>
<accession>L8X0T5</accession>
<dbReference type="SUPFAM" id="SSF54695">
    <property type="entry name" value="POZ domain"/>
    <property type="match status" value="1"/>
</dbReference>
<dbReference type="Proteomes" id="UP000011668">
    <property type="component" value="Unassembled WGS sequence"/>
</dbReference>
<evidence type="ECO:0000256" key="13">
    <source>
        <dbReference type="ARBA" id="ARBA00022989"/>
    </source>
</evidence>
<keyword evidence="12" id="KW-0862">Zinc</keyword>
<keyword evidence="14" id="KW-0063">Aspartyl esterase</keyword>
<feature type="compositionally biased region" description="Polar residues" evidence="18">
    <location>
        <begin position="1573"/>
        <end position="1584"/>
    </location>
</feature>
<keyword evidence="13 19" id="KW-1133">Transmembrane helix</keyword>
<evidence type="ECO:0000256" key="14">
    <source>
        <dbReference type="ARBA" id="ARBA00023085"/>
    </source>
</evidence>
<organism evidence="23 24">
    <name type="scientific">Thanatephorus cucumeris (strain AG1-IA)</name>
    <name type="common">Rice sheath blight fungus</name>
    <name type="synonym">Rhizoctonia solani</name>
    <dbReference type="NCBI Taxonomy" id="983506"/>
    <lineage>
        <taxon>Eukaryota</taxon>
        <taxon>Fungi</taxon>
        <taxon>Dikarya</taxon>
        <taxon>Basidiomycota</taxon>
        <taxon>Agaricomycotina</taxon>
        <taxon>Agaricomycetes</taxon>
        <taxon>Cantharellales</taxon>
        <taxon>Ceratobasidiaceae</taxon>
        <taxon>Rhizoctonia</taxon>
        <taxon>Rhizoctonia solani AG-1</taxon>
    </lineage>
</organism>
<dbReference type="HOGENOM" id="CLU_243121_0_0_1"/>
<dbReference type="Pfam" id="PF01095">
    <property type="entry name" value="Pectinesterase"/>
    <property type="match status" value="1"/>
</dbReference>
<gene>
    <name evidence="23" type="ORF">AG1IA_02027</name>
</gene>
<dbReference type="InterPro" id="IPR012334">
    <property type="entry name" value="Pectin_lyas_fold"/>
</dbReference>
<dbReference type="SUPFAM" id="SSF144091">
    <property type="entry name" value="Rhomboid-like"/>
    <property type="match status" value="1"/>
</dbReference>
<feature type="transmembrane region" description="Helical" evidence="19">
    <location>
        <begin position="402"/>
        <end position="425"/>
    </location>
</feature>
<feature type="active site" evidence="17">
    <location>
        <position position="173"/>
    </location>
</feature>
<dbReference type="InterPro" id="IPR035952">
    <property type="entry name" value="Rhomboid-like_sf"/>
</dbReference>
<evidence type="ECO:0000313" key="23">
    <source>
        <dbReference type="EMBL" id="ELU43936.1"/>
    </source>
</evidence>
<dbReference type="GO" id="GO:0030599">
    <property type="term" value="F:pectinesterase activity"/>
    <property type="evidence" value="ECO:0007669"/>
    <property type="project" value="UniProtKB-EC"/>
</dbReference>
<evidence type="ECO:0000256" key="19">
    <source>
        <dbReference type="SAM" id="Phobius"/>
    </source>
</evidence>
<dbReference type="InterPro" id="IPR033131">
    <property type="entry name" value="Pectinesterase_Asp_AS"/>
</dbReference>
<dbReference type="CDD" id="cd20339">
    <property type="entry name" value="BRcat_RBR_RNF216"/>
    <property type="match status" value="1"/>
</dbReference>
<evidence type="ECO:0000256" key="7">
    <source>
        <dbReference type="ARBA" id="ARBA00022723"/>
    </source>
</evidence>
<keyword evidence="8" id="KW-0677">Repeat</keyword>
<keyword evidence="7" id="KW-0479">Metal-binding</keyword>
<dbReference type="PANTHER" id="PTHR31321:SF127">
    <property type="entry name" value="PECTINESTERASE"/>
    <property type="match status" value="1"/>
</dbReference>
<dbReference type="GO" id="GO:0042545">
    <property type="term" value="P:cell wall modification"/>
    <property type="evidence" value="ECO:0007669"/>
    <property type="project" value="InterPro"/>
</dbReference>
<dbReference type="GO" id="GO:0008270">
    <property type="term" value="F:zinc ion binding"/>
    <property type="evidence" value="ECO:0007669"/>
    <property type="project" value="UniProtKB-KW"/>
</dbReference>
<dbReference type="SUPFAM" id="SSF57850">
    <property type="entry name" value="RING/U-box"/>
    <property type="match status" value="1"/>
</dbReference>
<feature type="transmembrane region" description="Helical" evidence="19">
    <location>
        <begin position="446"/>
        <end position="470"/>
    </location>
</feature>
<reference evidence="23 24" key="1">
    <citation type="journal article" date="2013" name="Nat. Commun.">
        <title>The evolution and pathogenic mechanisms of the rice sheath blight pathogen.</title>
        <authorList>
            <person name="Zheng A."/>
            <person name="Lin R."/>
            <person name="Xu L."/>
            <person name="Qin P."/>
            <person name="Tang C."/>
            <person name="Ai P."/>
            <person name="Zhang D."/>
            <person name="Liu Y."/>
            <person name="Sun Z."/>
            <person name="Feng H."/>
            <person name="Wang Y."/>
            <person name="Chen Y."/>
            <person name="Liang X."/>
            <person name="Fu R."/>
            <person name="Li Q."/>
            <person name="Zhang J."/>
            <person name="Yu X."/>
            <person name="Xie Z."/>
            <person name="Ding L."/>
            <person name="Guan P."/>
            <person name="Tang J."/>
            <person name="Liang Y."/>
            <person name="Wang S."/>
            <person name="Deng Q."/>
            <person name="Li S."/>
            <person name="Zhu J."/>
            <person name="Wang L."/>
            <person name="Liu H."/>
            <person name="Li P."/>
        </authorList>
    </citation>
    <scope>NUCLEOTIDE SEQUENCE [LARGE SCALE GENOMIC DNA]</scope>
    <source>
        <strain evidence="24">AG-1 IA</strain>
    </source>
</reference>
<feature type="region of interest" description="Disordered" evidence="18">
    <location>
        <begin position="784"/>
        <end position="875"/>
    </location>
</feature>
<evidence type="ECO:0000313" key="24">
    <source>
        <dbReference type="Proteomes" id="UP000011668"/>
    </source>
</evidence>
<evidence type="ECO:0000256" key="5">
    <source>
        <dbReference type="ARBA" id="ARBA00022679"/>
    </source>
</evidence>
<feature type="compositionally biased region" description="Polar residues" evidence="18">
    <location>
        <begin position="1541"/>
        <end position="1553"/>
    </location>
</feature>
<evidence type="ECO:0000256" key="16">
    <source>
        <dbReference type="ARBA" id="ARBA00047928"/>
    </source>
</evidence>
<evidence type="ECO:0000256" key="9">
    <source>
        <dbReference type="ARBA" id="ARBA00022771"/>
    </source>
</evidence>
<dbReference type="EMBL" id="AFRT01000461">
    <property type="protein sequence ID" value="ELU43936.1"/>
    <property type="molecule type" value="Genomic_DNA"/>
</dbReference>
<evidence type="ECO:0000256" key="11">
    <source>
        <dbReference type="ARBA" id="ARBA00022801"/>
    </source>
</evidence>
<keyword evidence="5" id="KW-0808">Transferase</keyword>
<evidence type="ECO:0000256" key="15">
    <source>
        <dbReference type="ARBA" id="ARBA00023136"/>
    </source>
</evidence>
<feature type="domain" description="BTB" evidence="21">
    <location>
        <begin position="1175"/>
        <end position="1232"/>
    </location>
</feature>
<dbReference type="Pfam" id="PF26191">
    <property type="entry name" value="RING-HC_RBR_RNF216"/>
    <property type="match status" value="1"/>
</dbReference>
<comment type="similarity">
    <text evidence="3">Belongs to the pectinesterase family.</text>
</comment>
<dbReference type="InterPro" id="IPR047545">
    <property type="entry name" value="BRcat_RBR_RNF216"/>
</dbReference>
<dbReference type="Gene3D" id="2.160.20.10">
    <property type="entry name" value="Single-stranded right-handed beta-helix, Pectin lyase-like"/>
    <property type="match status" value="1"/>
</dbReference>
<dbReference type="InterPro" id="IPR000210">
    <property type="entry name" value="BTB/POZ_dom"/>
</dbReference>
<dbReference type="InterPro" id="IPR044066">
    <property type="entry name" value="TRIAD_supradom"/>
</dbReference>
<evidence type="ECO:0000256" key="2">
    <source>
        <dbReference type="ARBA" id="ARBA00005184"/>
    </source>
</evidence>
<dbReference type="InterPro" id="IPR013083">
    <property type="entry name" value="Znf_RING/FYVE/PHD"/>
</dbReference>
<evidence type="ECO:0000256" key="20">
    <source>
        <dbReference type="SAM" id="SignalP"/>
    </source>
</evidence>
<evidence type="ECO:0000256" key="1">
    <source>
        <dbReference type="ARBA" id="ARBA00004141"/>
    </source>
</evidence>
<dbReference type="GO" id="GO:0045490">
    <property type="term" value="P:pectin catabolic process"/>
    <property type="evidence" value="ECO:0007669"/>
    <property type="project" value="UniProtKB-UniPathway"/>
</dbReference>
<keyword evidence="6 19" id="KW-0812">Transmembrane</keyword>
<dbReference type="CDD" id="cd18186">
    <property type="entry name" value="BTB_POZ_ZBTB_KLHL-like"/>
    <property type="match status" value="1"/>
</dbReference>
<feature type="region of interest" description="Disordered" evidence="18">
    <location>
        <begin position="1512"/>
        <end position="1554"/>
    </location>
</feature>
<name>L8X0T5_THACA</name>
<dbReference type="PROSITE" id="PS00503">
    <property type="entry name" value="PECTINESTERASE_2"/>
    <property type="match status" value="1"/>
</dbReference>
<evidence type="ECO:0000256" key="10">
    <source>
        <dbReference type="ARBA" id="ARBA00022786"/>
    </source>
</evidence>
<comment type="subcellular location">
    <subcellularLocation>
        <location evidence="1">Membrane</location>
        <topology evidence="1">Multi-pass membrane protein</topology>
    </subcellularLocation>
</comment>
<proteinExistence type="inferred from homology"/>
<dbReference type="CDD" id="cd16630">
    <property type="entry name" value="RING-HC_RBR_RNF216"/>
    <property type="match status" value="1"/>
</dbReference>
<dbReference type="UniPathway" id="UPA00545">
    <property type="reaction ID" value="UER00823"/>
</dbReference>
<dbReference type="STRING" id="983506.L8X0T5"/>
<dbReference type="OrthoDB" id="10009520at2759"/>
<keyword evidence="24" id="KW-1185">Reference proteome</keyword>
<dbReference type="PROSITE" id="PS51873">
    <property type="entry name" value="TRIAD"/>
    <property type="match status" value="1"/>
</dbReference>